<reference evidence="6 7" key="1">
    <citation type="journal article" date="2009" name="Int. J. Syst. Evol. Microbiol.">
        <title>Transfer of Teichococcus ludipueritiae and Muricoccus roseus to the genus Roseomonas, as Roseomonas ludipueritiae comb. nov. and Roseomonas rosea comb. nov., respectively, and emended description of the genus Roseomonas.</title>
        <authorList>
            <person name="Sanchez-Porro C."/>
            <person name="Gallego V."/>
            <person name="Busse H.J."/>
            <person name="Kampfer P."/>
            <person name="Ventosa A."/>
        </authorList>
    </citation>
    <scope>NUCLEOTIDE SEQUENCE [LARGE SCALE GENOMIC DNA]</scope>
    <source>
        <strain evidence="6 7">DSM 14915</strain>
    </source>
</reference>
<evidence type="ECO:0000256" key="4">
    <source>
        <dbReference type="ARBA" id="ARBA00023163"/>
    </source>
</evidence>
<protein>
    <submittedName>
        <fullName evidence="6">LysR family transcriptional regulator</fullName>
    </submittedName>
</protein>
<dbReference type="Gene3D" id="1.10.10.10">
    <property type="entry name" value="Winged helix-like DNA-binding domain superfamily/Winged helix DNA-binding domain"/>
    <property type="match status" value="1"/>
</dbReference>
<dbReference type="InterPro" id="IPR036390">
    <property type="entry name" value="WH_DNA-bd_sf"/>
</dbReference>
<dbReference type="PROSITE" id="PS50931">
    <property type="entry name" value="HTH_LYSR"/>
    <property type="match status" value="1"/>
</dbReference>
<keyword evidence="2" id="KW-0805">Transcription regulation</keyword>
<evidence type="ECO:0000256" key="2">
    <source>
        <dbReference type="ARBA" id="ARBA00023015"/>
    </source>
</evidence>
<evidence type="ECO:0000259" key="5">
    <source>
        <dbReference type="PROSITE" id="PS50931"/>
    </source>
</evidence>
<evidence type="ECO:0000313" key="6">
    <source>
        <dbReference type="EMBL" id="MBC9175828.1"/>
    </source>
</evidence>
<evidence type="ECO:0000313" key="7">
    <source>
        <dbReference type="Proteomes" id="UP000603940"/>
    </source>
</evidence>
<keyword evidence="3" id="KW-0238">DNA-binding</keyword>
<dbReference type="RefSeq" id="WP_187776989.1">
    <property type="nucleotide sequence ID" value="NZ_JACTUZ010000004.1"/>
</dbReference>
<name>A0ABR7R2D7_9PROT</name>
<dbReference type="InterPro" id="IPR036388">
    <property type="entry name" value="WH-like_DNA-bd_sf"/>
</dbReference>
<dbReference type="InterPro" id="IPR005119">
    <property type="entry name" value="LysR_subst-bd"/>
</dbReference>
<feature type="domain" description="HTH lysR-type" evidence="5">
    <location>
        <begin position="1"/>
        <end position="58"/>
    </location>
</feature>
<dbReference type="SUPFAM" id="SSF46785">
    <property type="entry name" value="Winged helix' DNA-binding domain"/>
    <property type="match status" value="1"/>
</dbReference>
<dbReference type="PANTHER" id="PTHR30126:SF98">
    <property type="entry name" value="HTH-TYPE TRANSCRIPTIONAL ACTIVATOR BAUR"/>
    <property type="match status" value="1"/>
</dbReference>
<keyword evidence="4" id="KW-0804">Transcription</keyword>
<dbReference type="Pfam" id="PF03466">
    <property type="entry name" value="LysR_substrate"/>
    <property type="match status" value="1"/>
</dbReference>
<evidence type="ECO:0000256" key="1">
    <source>
        <dbReference type="ARBA" id="ARBA00009437"/>
    </source>
</evidence>
<keyword evidence="7" id="KW-1185">Reference proteome</keyword>
<sequence>MMLQQIRCFIAVAEAGSFTAAARVLHLSQPALGGHVRNLEASLGVVLLERHSRGVLLSPAGQAFLGAARKVMAALEEARAAVEPFHARVIRIALGITPTSGKTLVPDLLMEGAAQKPELQFHLRAGLSDELRQLLISTAELDAAFCYDPEPHDALLIHPLYEEDLFLVGVPGLVNSADGPLPSAELHRFPLVLDHRFHSTRRLIETCARDQGITLQVRMEAEPAEVKRTLVLERSNCTVVPYGLFMEDIARGALCARRIVDPPLSRSLALVTRRTLPALVGPGLVALVRRIAAAKVAEGGLGWRPV</sequence>
<dbReference type="Pfam" id="PF00126">
    <property type="entry name" value="HTH_1"/>
    <property type="match status" value="1"/>
</dbReference>
<dbReference type="InterPro" id="IPR000847">
    <property type="entry name" value="LysR_HTH_N"/>
</dbReference>
<gene>
    <name evidence="6" type="ORF">IBL25_02565</name>
</gene>
<dbReference type="SUPFAM" id="SSF53850">
    <property type="entry name" value="Periplasmic binding protein-like II"/>
    <property type="match status" value="1"/>
</dbReference>
<dbReference type="Gene3D" id="3.40.190.10">
    <property type="entry name" value="Periplasmic binding protein-like II"/>
    <property type="match status" value="2"/>
</dbReference>
<comment type="caution">
    <text evidence="6">The sequence shown here is derived from an EMBL/GenBank/DDBJ whole genome shotgun (WGS) entry which is preliminary data.</text>
</comment>
<evidence type="ECO:0000256" key="3">
    <source>
        <dbReference type="ARBA" id="ARBA00023125"/>
    </source>
</evidence>
<dbReference type="PANTHER" id="PTHR30126">
    <property type="entry name" value="HTH-TYPE TRANSCRIPTIONAL REGULATOR"/>
    <property type="match status" value="1"/>
</dbReference>
<dbReference type="Proteomes" id="UP000603940">
    <property type="component" value="Unassembled WGS sequence"/>
</dbReference>
<dbReference type="PRINTS" id="PR00039">
    <property type="entry name" value="HTHLYSR"/>
</dbReference>
<accession>A0ABR7R2D7</accession>
<organism evidence="6 7">
    <name type="scientific">Pseudoroseomonas ludipueritiae</name>
    <dbReference type="NCBI Taxonomy" id="198093"/>
    <lineage>
        <taxon>Bacteria</taxon>
        <taxon>Pseudomonadati</taxon>
        <taxon>Pseudomonadota</taxon>
        <taxon>Alphaproteobacteria</taxon>
        <taxon>Acetobacterales</taxon>
        <taxon>Acetobacteraceae</taxon>
        <taxon>Pseudoroseomonas</taxon>
    </lineage>
</organism>
<proteinExistence type="inferred from homology"/>
<dbReference type="EMBL" id="JACTUZ010000004">
    <property type="protein sequence ID" value="MBC9175828.1"/>
    <property type="molecule type" value="Genomic_DNA"/>
</dbReference>
<comment type="similarity">
    <text evidence="1">Belongs to the LysR transcriptional regulatory family.</text>
</comment>